<protein>
    <submittedName>
        <fullName evidence="1">Uncharacterized protein</fullName>
    </submittedName>
</protein>
<reference evidence="1 2" key="1">
    <citation type="submission" date="2018-01" db="EMBL/GenBank/DDBJ databases">
        <title>Genome sequence of the PGP bacterium Paenibacillus illinoisensis E3.</title>
        <authorList>
            <person name="Rolli E."/>
            <person name="Marasco R."/>
            <person name="Bessem C."/>
            <person name="Michoud G."/>
            <person name="Gaiarsa S."/>
            <person name="Borin S."/>
            <person name="Daffonchio D."/>
        </authorList>
    </citation>
    <scope>NUCLEOTIDE SEQUENCE [LARGE SCALE GENOMIC DNA]</scope>
    <source>
        <strain evidence="1 2">E3</strain>
    </source>
</reference>
<evidence type="ECO:0000313" key="1">
    <source>
        <dbReference type="EMBL" id="PYY25602.1"/>
    </source>
</evidence>
<dbReference type="EMBL" id="PRLG01000037">
    <property type="protein sequence ID" value="PYY25602.1"/>
    <property type="molecule type" value="Genomic_DNA"/>
</dbReference>
<gene>
    <name evidence="1" type="ORF">PIL02S_06605</name>
</gene>
<proteinExistence type="predicted"/>
<name>A0A2W0C6E0_9BACL</name>
<organism evidence="1 2">
    <name type="scientific">Paenibacillus illinoisensis</name>
    <dbReference type="NCBI Taxonomy" id="59845"/>
    <lineage>
        <taxon>Bacteria</taxon>
        <taxon>Bacillati</taxon>
        <taxon>Bacillota</taxon>
        <taxon>Bacilli</taxon>
        <taxon>Bacillales</taxon>
        <taxon>Paenibacillaceae</taxon>
        <taxon>Paenibacillus</taxon>
    </lineage>
</organism>
<comment type="caution">
    <text evidence="1">The sequence shown here is derived from an EMBL/GenBank/DDBJ whole genome shotgun (WGS) entry which is preliminary data.</text>
</comment>
<evidence type="ECO:0000313" key="2">
    <source>
        <dbReference type="Proteomes" id="UP000247459"/>
    </source>
</evidence>
<accession>A0A2W0C6E0</accession>
<dbReference type="AlphaFoldDB" id="A0A2W0C6E0"/>
<sequence>MLRPAPAYINAGWTDCYVTVIYTHLSSLCDMVRDVHCHKTAYRGSFTRILRRCVQVREVLWQLFPEE</sequence>
<dbReference type="Proteomes" id="UP000247459">
    <property type="component" value="Unassembled WGS sequence"/>
</dbReference>